<dbReference type="Pfam" id="PF00106">
    <property type="entry name" value="adh_short"/>
    <property type="match status" value="1"/>
</dbReference>
<proteinExistence type="inferred from homology"/>
<evidence type="ECO:0000256" key="3">
    <source>
        <dbReference type="ARBA" id="ARBA00023002"/>
    </source>
</evidence>
<dbReference type="PANTHER" id="PTHR42760">
    <property type="entry name" value="SHORT-CHAIN DEHYDROGENASES/REDUCTASES FAMILY MEMBER"/>
    <property type="match status" value="1"/>
</dbReference>
<dbReference type="PANTHER" id="PTHR42760:SF133">
    <property type="entry name" value="3-OXOACYL-[ACYL-CARRIER-PROTEIN] REDUCTASE"/>
    <property type="match status" value="1"/>
</dbReference>
<dbReference type="STRING" id="41067.A0A2I2F8K3"/>
<dbReference type="InterPro" id="IPR036291">
    <property type="entry name" value="NAD(P)-bd_dom_sf"/>
</dbReference>
<dbReference type="Gene3D" id="3.40.50.720">
    <property type="entry name" value="NAD(P)-binding Rossmann-like Domain"/>
    <property type="match status" value="1"/>
</dbReference>
<evidence type="ECO:0000259" key="5">
    <source>
        <dbReference type="SMART" id="SM00822"/>
    </source>
</evidence>
<dbReference type="GO" id="GO:0006633">
    <property type="term" value="P:fatty acid biosynthetic process"/>
    <property type="evidence" value="ECO:0007669"/>
    <property type="project" value="TreeGrafter"/>
</dbReference>
<evidence type="ECO:0000256" key="4">
    <source>
        <dbReference type="RuleBase" id="RU000363"/>
    </source>
</evidence>
<dbReference type="AlphaFoldDB" id="A0A2I2F8K3"/>
<comment type="similarity">
    <text evidence="1 4">Belongs to the short-chain dehydrogenases/reductases (SDR) family.</text>
</comment>
<keyword evidence="3" id="KW-0560">Oxidoreductase</keyword>
<name>A0A2I2F8K3_ASPCN</name>
<dbReference type="GO" id="GO:0048038">
    <property type="term" value="F:quinone binding"/>
    <property type="evidence" value="ECO:0007669"/>
    <property type="project" value="TreeGrafter"/>
</dbReference>
<dbReference type="PROSITE" id="PS00061">
    <property type="entry name" value="ADH_SHORT"/>
    <property type="match status" value="1"/>
</dbReference>
<sequence>MAQRLAQVTSHLTYPAGLLANTVAIITGGGQGIGAETARLFAKEGAKVLIADIDEKRAIAVAESINNILPAHALAVPGDILNDDYIVNLVQKAADFGNGKIHIIVNNAGFTWDGVIHKITDAQWDTMLAIHCTAPFKLVRAAAPYFRVKDGESRVVINISSTSGLHGNAGQANYSVAKAGLVGLTRTIAKEWGPAFGVRANTIAFGSVQTRLTEAKENGTFITAPDGSKVALGIPAKQLESRKGGDGVKQQYPDIPLGRPASAQEAARSILGVASPLFSYVNGESIRVTGGRNM</sequence>
<evidence type="ECO:0000256" key="2">
    <source>
        <dbReference type="ARBA" id="ARBA00022857"/>
    </source>
</evidence>
<accession>A0A2I2F8K3</accession>
<reference evidence="6 7" key="1">
    <citation type="submission" date="2017-12" db="EMBL/GenBank/DDBJ databases">
        <authorList>
            <consortium name="DOE Joint Genome Institute"/>
            <person name="Haridas S."/>
            <person name="Kjaerbolling I."/>
            <person name="Vesth T.C."/>
            <person name="Frisvad J.C."/>
            <person name="Nybo J.L."/>
            <person name="Theobald S."/>
            <person name="Kuo A."/>
            <person name="Bowyer P."/>
            <person name="Matsuda Y."/>
            <person name="Mondo S."/>
            <person name="Lyhne E.K."/>
            <person name="Kogle M.E."/>
            <person name="Clum A."/>
            <person name="Lipzen A."/>
            <person name="Salamov A."/>
            <person name="Ngan C.Y."/>
            <person name="Daum C."/>
            <person name="Chiniquy J."/>
            <person name="Barry K."/>
            <person name="LaButti K."/>
            <person name="Simmons B.A."/>
            <person name="Magnuson J.K."/>
            <person name="Mortensen U.H."/>
            <person name="Larsen T.O."/>
            <person name="Grigoriev I.V."/>
            <person name="Baker S.E."/>
            <person name="Andersen M.R."/>
            <person name="Nordberg H.P."/>
            <person name="Cantor M.N."/>
            <person name="Hua S.X."/>
        </authorList>
    </citation>
    <scope>NUCLEOTIDE SEQUENCE [LARGE SCALE GENOMIC DNA]</scope>
    <source>
        <strain evidence="6 7">CBS 102.13</strain>
    </source>
</reference>
<gene>
    <name evidence="6" type="ORF">BDW47DRAFT_118428</name>
</gene>
<dbReference type="RefSeq" id="XP_024670961.1">
    <property type="nucleotide sequence ID" value="XM_024815207.1"/>
</dbReference>
<evidence type="ECO:0000256" key="1">
    <source>
        <dbReference type="ARBA" id="ARBA00006484"/>
    </source>
</evidence>
<dbReference type="FunFam" id="3.40.50.720:FF:000084">
    <property type="entry name" value="Short-chain dehydrogenase reductase"/>
    <property type="match status" value="1"/>
</dbReference>
<dbReference type="PRINTS" id="PR00080">
    <property type="entry name" value="SDRFAMILY"/>
</dbReference>
<dbReference type="SUPFAM" id="SSF51735">
    <property type="entry name" value="NAD(P)-binding Rossmann-fold domains"/>
    <property type="match status" value="1"/>
</dbReference>
<dbReference type="OrthoDB" id="1393670at2759"/>
<dbReference type="InterPro" id="IPR057326">
    <property type="entry name" value="KR_dom"/>
</dbReference>
<dbReference type="PRINTS" id="PR00081">
    <property type="entry name" value="GDHRDH"/>
</dbReference>
<evidence type="ECO:0000313" key="6">
    <source>
        <dbReference type="EMBL" id="PLB36949.1"/>
    </source>
</evidence>
<protein>
    <recommendedName>
        <fullName evidence="5">Ketoreductase domain-containing protein</fullName>
    </recommendedName>
</protein>
<dbReference type="EMBL" id="KZ559147">
    <property type="protein sequence ID" value="PLB36949.1"/>
    <property type="molecule type" value="Genomic_DNA"/>
</dbReference>
<dbReference type="InterPro" id="IPR020904">
    <property type="entry name" value="Sc_DH/Rdtase_CS"/>
</dbReference>
<dbReference type="GO" id="GO:0044550">
    <property type="term" value="P:secondary metabolite biosynthetic process"/>
    <property type="evidence" value="ECO:0007669"/>
    <property type="project" value="UniProtKB-ARBA"/>
</dbReference>
<feature type="domain" description="Ketoreductase" evidence="5">
    <location>
        <begin position="22"/>
        <end position="195"/>
    </location>
</feature>
<dbReference type="SMART" id="SM00822">
    <property type="entry name" value="PKS_KR"/>
    <property type="match status" value="1"/>
</dbReference>
<evidence type="ECO:0000313" key="7">
    <source>
        <dbReference type="Proteomes" id="UP000234585"/>
    </source>
</evidence>
<keyword evidence="2" id="KW-0521">NADP</keyword>
<dbReference type="InterPro" id="IPR002347">
    <property type="entry name" value="SDR_fam"/>
</dbReference>
<dbReference type="Proteomes" id="UP000234585">
    <property type="component" value="Unassembled WGS sequence"/>
</dbReference>
<keyword evidence="7" id="KW-1185">Reference proteome</keyword>
<organism evidence="6 7">
    <name type="scientific">Aspergillus candidus</name>
    <dbReference type="NCBI Taxonomy" id="41067"/>
    <lineage>
        <taxon>Eukaryota</taxon>
        <taxon>Fungi</taxon>
        <taxon>Dikarya</taxon>
        <taxon>Ascomycota</taxon>
        <taxon>Pezizomycotina</taxon>
        <taxon>Eurotiomycetes</taxon>
        <taxon>Eurotiomycetidae</taxon>
        <taxon>Eurotiales</taxon>
        <taxon>Aspergillaceae</taxon>
        <taxon>Aspergillus</taxon>
        <taxon>Aspergillus subgen. Circumdati</taxon>
    </lineage>
</organism>
<dbReference type="GO" id="GO:0016616">
    <property type="term" value="F:oxidoreductase activity, acting on the CH-OH group of donors, NAD or NADP as acceptor"/>
    <property type="evidence" value="ECO:0007669"/>
    <property type="project" value="TreeGrafter"/>
</dbReference>
<dbReference type="GeneID" id="36522367"/>